<proteinExistence type="predicted"/>
<gene>
    <name evidence="2" type="ORF">FQA47_011288</name>
</gene>
<protein>
    <submittedName>
        <fullName evidence="2">Uncharacterized protein</fullName>
    </submittedName>
</protein>
<reference evidence="2" key="1">
    <citation type="journal article" name="BMC Genomics">
        <title>Long-read sequencing and de novo genome assembly of marine medaka (Oryzias melastigma).</title>
        <authorList>
            <person name="Liang P."/>
            <person name="Saqib H.S.A."/>
            <person name="Ni X."/>
            <person name="Shen Y."/>
        </authorList>
    </citation>
    <scope>NUCLEOTIDE SEQUENCE</scope>
    <source>
        <strain evidence="2">Bigg-433</strain>
    </source>
</reference>
<evidence type="ECO:0000313" key="2">
    <source>
        <dbReference type="EMBL" id="KAF6718901.1"/>
    </source>
</evidence>
<name>A0A834C308_ORYME</name>
<feature type="transmembrane region" description="Helical" evidence="1">
    <location>
        <begin position="12"/>
        <end position="30"/>
    </location>
</feature>
<dbReference type="AlphaFoldDB" id="A0A834C308"/>
<keyword evidence="1" id="KW-0472">Membrane</keyword>
<feature type="transmembrane region" description="Helical" evidence="1">
    <location>
        <begin position="76"/>
        <end position="94"/>
    </location>
</feature>
<comment type="caution">
    <text evidence="2">The sequence shown here is derived from an EMBL/GenBank/DDBJ whole genome shotgun (WGS) entry which is preliminary data.</text>
</comment>
<evidence type="ECO:0000313" key="3">
    <source>
        <dbReference type="Proteomes" id="UP000646548"/>
    </source>
</evidence>
<keyword evidence="1" id="KW-0812">Transmembrane</keyword>
<organism evidence="2 3">
    <name type="scientific">Oryzias melastigma</name>
    <name type="common">Marine medaka</name>
    <dbReference type="NCBI Taxonomy" id="30732"/>
    <lineage>
        <taxon>Eukaryota</taxon>
        <taxon>Metazoa</taxon>
        <taxon>Chordata</taxon>
        <taxon>Craniata</taxon>
        <taxon>Vertebrata</taxon>
        <taxon>Euteleostomi</taxon>
        <taxon>Actinopterygii</taxon>
        <taxon>Neopterygii</taxon>
        <taxon>Teleostei</taxon>
        <taxon>Neoteleostei</taxon>
        <taxon>Acanthomorphata</taxon>
        <taxon>Ovalentaria</taxon>
        <taxon>Atherinomorphae</taxon>
        <taxon>Beloniformes</taxon>
        <taxon>Adrianichthyidae</taxon>
        <taxon>Oryziinae</taxon>
        <taxon>Oryzias</taxon>
    </lineage>
</organism>
<evidence type="ECO:0000256" key="1">
    <source>
        <dbReference type="SAM" id="Phobius"/>
    </source>
</evidence>
<dbReference type="EMBL" id="WKFB01000676">
    <property type="protein sequence ID" value="KAF6718901.1"/>
    <property type="molecule type" value="Genomic_DNA"/>
</dbReference>
<keyword evidence="1" id="KW-1133">Transmembrane helix</keyword>
<dbReference type="Proteomes" id="UP000646548">
    <property type="component" value="Unassembled WGS sequence"/>
</dbReference>
<accession>A0A834C308</accession>
<sequence length="118" mass="13450">MGLRRLWNDYKVLIVMGTSLGLIHWGWYNLKGNPMLQPNKREYIPEPGIVAYVSPPAASPPEKSKMKQQSWLRRNWLLAAGGAFVTIHLSTWVLQKAMKSSVRSEVSIKQNTVKEKTD</sequence>